<dbReference type="AlphaFoldDB" id="A0A1G7LTF0"/>
<proteinExistence type="predicted"/>
<organism evidence="2 3">
    <name type="scientific">Terriglobus roseus</name>
    <dbReference type="NCBI Taxonomy" id="392734"/>
    <lineage>
        <taxon>Bacteria</taxon>
        <taxon>Pseudomonadati</taxon>
        <taxon>Acidobacteriota</taxon>
        <taxon>Terriglobia</taxon>
        <taxon>Terriglobales</taxon>
        <taxon>Acidobacteriaceae</taxon>
        <taxon>Terriglobus</taxon>
    </lineage>
</organism>
<dbReference type="PANTHER" id="PTHR10357">
    <property type="entry name" value="ALPHA-AMYLASE FAMILY MEMBER"/>
    <property type="match status" value="1"/>
</dbReference>
<protein>
    <submittedName>
        <fullName evidence="2">Maltooligosyl trehalose synthase</fullName>
    </submittedName>
</protein>
<evidence type="ECO:0000313" key="2">
    <source>
        <dbReference type="EMBL" id="SDF52723.1"/>
    </source>
</evidence>
<dbReference type="GO" id="GO:0047470">
    <property type="term" value="F:(1,4)-alpha-D-glucan 1-alpha-D-glucosylmutase activity"/>
    <property type="evidence" value="ECO:0007669"/>
    <property type="project" value="TreeGrafter"/>
</dbReference>
<dbReference type="InterPro" id="IPR012767">
    <property type="entry name" value="Trehalose_TreY"/>
</dbReference>
<dbReference type="Pfam" id="PF00128">
    <property type="entry name" value="Alpha-amylase"/>
    <property type="match status" value="1"/>
</dbReference>
<dbReference type="NCBIfam" id="TIGR02401">
    <property type="entry name" value="trehalose_TreY"/>
    <property type="match status" value="1"/>
</dbReference>
<dbReference type="GO" id="GO:0005992">
    <property type="term" value="P:trehalose biosynthetic process"/>
    <property type="evidence" value="ECO:0007669"/>
    <property type="project" value="TreeGrafter"/>
</dbReference>
<evidence type="ECO:0000313" key="3">
    <source>
        <dbReference type="Proteomes" id="UP000182427"/>
    </source>
</evidence>
<dbReference type="InterPro" id="IPR017853">
    <property type="entry name" value="GH"/>
</dbReference>
<gene>
    <name evidence="2" type="ORF">SAMN05444167_2621</name>
</gene>
<dbReference type="Gene3D" id="3.20.20.80">
    <property type="entry name" value="Glycosidases"/>
    <property type="match status" value="4"/>
</dbReference>
<dbReference type="SMART" id="SM00642">
    <property type="entry name" value="Aamy"/>
    <property type="match status" value="1"/>
</dbReference>
<dbReference type="EMBL" id="LT629690">
    <property type="protein sequence ID" value="SDF52723.1"/>
    <property type="molecule type" value="Genomic_DNA"/>
</dbReference>
<dbReference type="GO" id="GO:0030980">
    <property type="term" value="P:alpha-glucan catabolic process"/>
    <property type="evidence" value="ECO:0007669"/>
    <property type="project" value="TreeGrafter"/>
</dbReference>
<dbReference type="PANTHER" id="PTHR10357:SF216">
    <property type="entry name" value="MALTOOLIGOSYL TREHALOSE SYNTHASE-RELATED"/>
    <property type="match status" value="1"/>
</dbReference>
<accession>A0A1G7LTF0</accession>
<reference evidence="2 3" key="1">
    <citation type="submission" date="2016-10" db="EMBL/GenBank/DDBJ databases">
        <authorList>
            <person name="de Groot N.N."/>
        </authorList>
    </citation>
    <scope>NUCLEOTIDE SEQUENCE [LARGE SCALE GENOMIC DNA]</scope>
    <source>
        <strain evidence="2 3">GAS232</strain>
    </source>
</reference>
<evidence type="ECO:0000259" key="1">
    <source>
        <dbReference type="SMART" id="SM00642"/>
    </source>
</evidence>
<name>A0A1G7LTF0_9BACT</name>
<dbReference type="CDD" id="cd11336">
    <property type="entry name" value="AmyAc_MTSase"/>
    <property type="match status" value="1"/>
</dbReference>
<dbReference type="Proteomes" id="UP000182427">
    <property type="component" value="Chromosome I"/>
</dbReference>
<keyword evidence="3" id="KW-1185">Reference proteome</keyword>
<dbReference type="SUPFAM" id="SSF51445">
    <property type="entry name" value="(Trans)glycosidases"/>
    <property type="match status" value="1"/>
</dbReference>
<sequence length="917" mass="104529">MRGTEQPAQETMRTPLSTYRLQLHAGFTFSQAIATAEYLCDLGISHVYSSPYLQAGSGSTHGYDVVDHHRVNAELGGVEGHEAFSRKLGELGLGQVLDIVPNHMSVDRTNRMWWDVLENGPSSRFATFFDIDWNSAEEKLRDKVLMPVLGDQYGRVLERREIHIDRDGVQFRVRYGEQEFPVAPRSLYGLLARAAELAPSDTLNFLAVSFARLPAPDSTDRSVQLARHRDKQVLLGLLQRLCREEEAICRSIDEALAELNGNIDALDEILNAQNFRLAYWRTSDQELGYRRFFDVNSLIGLRMEREYVFEETHELILYWLDKGVLDGVRIDHPDGLRDPKQYLERLRSSSPHAWIVVEKILEPGEWLRQDWPVQGTSGYDFMNLCNGLLVAPDGLRRIDAIYRDFTNEHESYADVMFEKKSKIAQETLASDVNRLANIFVAICENNRDSRDYTRAQIRRAIRNVAACFDIYRTYVVWTPDRQEIAEEDREHIGKAIEEAKRRKPDIDAGLFDFMSDILTLKVTGKLEGEFVARFQQFTSPIMAKGVEDTAFYTFNRLTSLNEVGGDPGLDGNSVEQFHAYNAHMQATFPTTMLTLSTHDTKRADDVRARIAVLAEMPGRWAAKVKRWSRVNAKYRTGAYPDPNTEYFLYQTLIGAWPIAEDRLKQYMQKAMREAKRITSWLANNQAYEDALNRFIEQILSDAAFVAEVESFVQRIRRDGCVNSLAQTLLKCTSPGVPDLYQGAELWDYSLVDPDNRRPVDYDLRRNMLAELRGFSREDAARFALAHFEQGYPKLWVILQALQLRYERPASFDQSATYEPLLPAGSKADHVIAYVRSGDVITVVARFPHRLDNNWSGTVLPLPPGKWTDRMTGRVHAGGAQIRISTLLDDFPVALLVRDSEATDGRDARKTPGRDLAA</sequence>
<feature type="domain" description="Glycosyl hydrolase family 13 catalytic" evidence="1">
    <location>
        <begin position="15"/>
        <end position="521"/>
    </location>
</feature>
<dbReference type="InterPro" id="IPR006047">
    <property type="entry name" value="GH13_cat_dom"/>
</dbReference>